<keyword evidence="2" id="KW-1185">Reference proteome</keyword>
<gene>
    <name evidence="1" type="ORF">BIV57_02855</name>
</gene>
<dbReference type="AlphaFoldDB" id="A0A1J7CBM8"/>
<dbReference type="Gene3D" id="1.10.1780.10">
    <property type="entry name" value="Clp, N-terminal domain"/>
    <property type="match status" value="1"/>
</dbReference>
<protein>
    <recommendedName>
        <fullName evidence="3">Clp R domain-containing protein</fullName>
    </recommendedName>
</protein>
<organism evidence="1 2">
    <name type="scientific">Mangrovactinospora gilvigrisea</name>
    <dbReference type="NCBI Taxonomy" id="1428644"/>
    <lineage>
        <taxon>Bacteria</taxon>
        <taxon>Bacillati</taxon>
        <taxon>Actinomycetota</taxon>
        <taxon>Actinomycetes</taxon>
        <taxon>Kitasatosporales</taxon>
        <taxon>Streptomycetaceae</taxon>
        <taxon>Mangrovactinospora</taxon>
    </lineage>
</organism>
<dbReference type="InterPro" id="IPR036628">
    <property type="entry name" value="Clp_N_dom_sf"/>
</dbReference>
<sequence length="151" mass="15961">MPFAGIRESRAAVRAALQEVRARGDRRIGTEHLLIGVLQDPLLAKAFGREPAEARELLEALDREALGVIGLDAAGLPARPVALSRKRTPLTSGARAAFHRANRHPECGAAALLLALLSCQAPDPAAELTDRLGVDRAAVRRTLLADVGDPG</sequence>
<evidence type="ECO:0000313" key="2">
    <source>
        <dbReference type="Proteomes" id="UP000243342"/>
    </source>
</evidence>
<dbReference type="EMBL" id="MLCF01000009">
    <property type="protein sequence ID" value="OIV38924.1"/>
    <property type="molecule type" value="Genomic_DNA"/>
</dbReference>
<evidence type="ECO:0000313" key="1">
    <source>
        <dbReference type="EMBL" id="OIV38924.1"/>
    </source>
</evidence>
<dbReference type="STRING" id="1428644.BIV57_02855"/>
<comment type="caution">
    <text evidence="1">The sequence shown here is derived from an EMBL/GenBank/DDBJ whole genome shotgun (WGS) entry which is preliminary data.</text>
</comment>
<evidence type="ECO:0008006" key="3">
    <source>
        <dbReference type="Google" id="ProtNLM"/>
    </source>
</evidence>
<dbReference type="Proteomes" id="UP000243342">
    <property type="component" value="Unassembled WGS sequence"/>
</dbReference>
<dbReference type="RefSeq" id="WP_071655031.1">
    <property type="nucleotide sequence ID" value="NZ_MLCF01000009.1"/>
</dbReference>
<name>A0A1J7CBM8_9ACTN</name>
<dbReference type="OrthoDB" id="3628183at2"/>
<accession>A0A1J7CBM8</accession>
<proteinExistence type="predicted"/>
<reference evidence="1 2" key="1">
    <citation type="submission" date="2016-10" db="EMBL/GenBank/DDBJ databases">
        <title>Genome sequence of Streptomyces gilvigriseus MUSC 26.</title>
        <authorList>
            <person name="Lee L.-H."/>
            <person name="Ser H.-L."/>
        </authorList>
    </citation>
    <scope>NUCLEOTIDE SEQUENCE [LARGE SCALE GENOMIC DNA]</scope>
    <source>
        <strain evidence="1 2">MUSC 26</strain>
    </source>
</reference>